<evidence type="ECO:0000256" key="5">
    <source>
        <dbReference type="SAM" id="Phobius"/>
    </source>
</evidence>
<dbReference type="GO" id="GO:0016020">
    <property type="term" value="C:membrane"/>
    <property type="evidence" value="ECO:0007669"/>
    <property type="project" value="UniProtKB-SubCell"/>
</dbReference>
<dbReference type="InterPro" id="IPR015672">
    <property type="entry name" value="GPHR/GTG"/>
</dbReference>
<proteinExistence type="predicted"/>
<dbReference type="Proteomes" id="UP000654075">
    <property type="component" value="Unassembled WGS sequence"/>
</dbReference>
<feature type="domain" description="Golgi pH regulator conserved" evidence="7">
    <location>
        <begin position="1"/>
        <end position="54"/>
    </location>
</feature>
<evidence type="ECO:0000256" key="2">
    <source>
        <dbReference type="ARBA" id="ARBA00022692"/>
    </source>
</evidence>
<evidence type="ECO:0000256" key="1">
    <source>
        <dbReference type="ARBA" id="ARBA00004141"/>
    </source>
</evidence>
<dbReference type="OrthoDB" id="264392at2759"/>
<evidence type="ECO:0000313" key="8">
    <source>
        <dbReference type="EMBL" id="CAE8613550.1"/>
    </source>
</evidence>
<gene>
    <name evidence="8" type="ORF">PGLA1383_LOCUS31313</name>
</gene>
<keyword evidence="2 5" id="KW-0812">Transmembrane</keyword>
<evidence type="ECO:0000259" key="6">
    <source>
        <dbReference type="Pfam" id="PF12430"/>
    </source>
</evidence>
<dbReference type="InterPro" id="IPR022535">
    <property type="entry name" value="Golgi_pH-regulator_cons_dom"/>
</dbReference>
<dbReference type="Pfam" id="PF12430">
    <property type="entry name" value="ABA_GPCR"/>
    <property type="match status" value="1"/>
</dbReference>
<sequence length="284" mass="31566">MGVTVVATLSGFGAVNFPFQSMHSFLRPVTQQQVADVEQRLLRTMRLIASKKRQELLQKQEDLRLAAAKRPAAEPWLSGRVFEFVKGPWAAMEALAAAVGGGGTAALERRQLEMEIQALEGFSRELFVELDELIQARLRELKAQTLLGQVMNVLGRCCSAICIYKILMSSINLLLRRGGGAEAEDPSTRMLHILLDQLGVPVDISYWVPVLSMIFVGYLTFANTRQFIQRLLAVFRMVSTSVTSNSLALLLSEVMAMYFAACVLLTLRFVPKRDRADLLAMLGE</sequence>
<feature type="domain" description="Abscisic acid G-protein coupled receptor-like" evidence="6">
    <location>
        <begin position="143"/>
        <end position="283"/>
    </location>
</feature>
<evidence type="ECO:0000259" key="7">
    <source>
        <dbReference type="Pfam" id="PF12537"/>
    </source>
</evidence>
<feature type="transmembrane region" description="Helical" evidence="5">
    <location>
        <begin position="255"/>
        <end position="271"/>
    </location>
</feature>
<reference evidence="8" key="1">
    <citation type="submission" date="2021-02" db="EMBL/GenBank/DDBJ databases">
        <authorList>
            <person name="Dougan E. K."/>
            <person name="Rhodes N."/>
            <person name="Thang M."/>
            <person name="Chan C."/>
        </authorList>
    </citation>
    <scope>NUCLEOTIDE SEQUENCE</scope>
</reference>
<feature type="transmembrane region" description="Helical" evidence="5">
    <location>
        <begin position="204"/>
        <end position="221"/>
    </location>
</feature>
<feature type="non-terminal residue" evidence="8">
    <location>
        <position position="1"/>
    </location>
</feature>
<dbReference type="OMA" id="FITHLTI"/>
<evidence type="ECO:0000313" key="9">
    <source>
        <dbReference type="Proteomes" id="UP000654075"/>
    </source>
</evidence>
<dbReference type="InterPro" id="IPR025969">
    <property type="entry name" value="ABA_GPCR_dom"/>
</dbReference>
<keyword evidence="9" id="KW-1185">Reference proteome</keyword>
<dbReference type="EMBL" id="CAJNNV010025269">
    <property type="protein sequence ID" value="CAE8613550.1"/>
    <property type="molecule type" value="Genomic_DNA"/>
</dbReference>
<dbReference type="PANTHER" id="PTHR15948">
    <property type="entry name" value="G-PROTEIN COUPLED RECEPTOR 89-RELATED"/>
    <property type="match status" value="1"/>
</dbReference>
<protein>
    <submittedName>
        <fullName evidence="8">Uncharacterized protein</fullName>
    </submittedName>
</protein>
<evidence type="ECO:0000256" key="3">
    <source>
        <dbReference type="ARBA" id="ARBA00022989"/>
    </source>
</evidence>
<accession>A0A813FIL5</accession>
<comment type="caution">
    <text evidence="8">The sequence shown here is derived from an EMBL/GenBank/DDBJ whole genome shotgun (WGS) entry which is preliminary data.</text>
</comment>
<dbReference type="AlphaFoldDB" id="A0A813FIL5"/>
<evidence type="ECO:0000256" key="4">
    <source>
        <dbReference type="ARBA" id="ARBA00023136"/>
    </source>
</evidence>
<comment type="subcellular location">
    <subcellularLocation>
        <location evidence="1">Membrane</location>
        <topology evidence="1">Multi-pass membrane protein</topology>
    </subcellularLocation>
</comment>
<organism evidence="8 9">
    <name type="scientific">Polarella glacialis</name>
    <name type="common">Dinoflagellate</name>
    <dbReference type="NCBI Taxonomy" id="89957"/>
    <lineage>
        <taxon>Eukaryota</taxon>
        <taxon>Sar</taxon>
        <taxon>Alveolata</taxon>
        <taxon>Dinophyceae</taxon>
        <taxon>Suessiales</taxon>
        <taxon>Suessiaceae</taxon>
        <taxon>Polarella</taxon>
    </lineage>
</organism>
<keyword evidence="4 5" id="KW-0472">Membrane</keyword>
<dbReference type="Pfam" id="PF12537">
    <property type="entry name" value="GPHR_N"/>
    <property type="match status" value="1"/>
</dbReference>
<name>A0A813FIL5_POLGL</name>
<dbReference type="PANTHER" id="PTHR15948:SF0">
    <property type="entry name" value="GOLGI PH REGULATOR A-RELATED"/>
    <property type="match status" value="1"/>
</dbReference>
<keyword evidence="3 5" id="KW-1133">Transmembrane helix</keyword>